<evidence type="ECO:0000313" key="1">
    <source>
        <dbReference type="EMBL" id="KAH0876061.1"/>
    </source>
</evidence>
<keyword evidence="2" id="KW-1185">Reference proteome</keyword>
<organism evidence="1 2">
    <name type="scientific">Brassica napus</name>
    <name type="common">Rape</name>
    <dbReference type="NCBI Taxonomy" id="3708"/>
    <lineage>
        <taxon>Eukaryota</taxon>
        <taxon>Viridiplantae</taxon>
        <taxon>Streptophyta</taxon>
        <taxon>Embryophyta</taxon>
        <taxon>Tracheophyta</taxon>
        <taxon>Spermatophyta</taxon>
        <taxon>Magnoliopsida</taxon>
        <taxon>eudicotyledons</taxon>
        <taxon>Gunneridae</taxon>
        <taxon>Pentapetalae</taxon>
        <taxon>rosids</taxon>
        <taxon>malvids</taxon>
        <taxon>Brassicales</taxon>
        <taxon>Brassicaceae</taxon>
        <taxon>Brassiceae</taxon>
        <taxon>Brassica</taxon>
    </lineage>
</organism>
<sequence length="108" mass="12569">INACLKNIECVTELHEISIDDHGTRQGPYIGRHSLEQGYLQDIEEQWRRSISNDDLNVCSFEPSKKKTLTQRRIDVEVLESRSKNCKQFMGLGFYCRLPNSRLDIINL</sequence>
<comment type="caution">
    <text evidence="1">The sequence shown here is derived from an EMBL/GenBank/DDBJ whole genome shotgun (WGS) entry which is preliminary data.</text>
</comment>
<dbReference type="EMBL" id="JAGKQM010000016">
    <property type="protein sequence ID" value="KAH0876061.1"/>
    <property type="molecule type" value="Genomic_DNA"/>
</dbReference>
<dbReference type="Proteomes" id="UP000824890">
    <property type="component" value="Unassembled WGS sequence"/>
</dbReference>
<evidence type="ECO:0000313" key="2">
    <source>
        <dbReference type="Proteomes" id="UP000824890"/>
    </source>
</evidence>
<feature type="non-terminal residue" evidence="1">
    <location>
        <position position="1"/>
    </location>
</feature>
<proteinExistence type="predicted"/>
<reference evidence="1 2" key="1">
    <citation type="submission" date="2021-05" db="EMBL/GenBank/DDBJ databases">
        <title>Genome Assembly of Synthetic Allotetraploid Brassica napus Reveals Homoeologous Exchanges between Subgenomes.</title>
        <authorList>
            <person name="Davis J.T."/>
        </authorList>
    </citation>
    <scope>NUCLEOTIDE SEQUENCE [LARGE SCALE GENOMIC DNA]</scope>
    <source>
        <strain evidence="2">cv. Da-Ae</strain>
        <tissue evidence="1">Seedling</tissue>
    </source>
</reference>
<name>A0ABQ7Z771_BRANA</name>
<accession>A0ABQ7Z771</accession>
<protein>
    <submittedName>
        <fullName evidence="1">Uncharacterized protein</fullName>
    </submittedName>
</protein>
<gene>
    <name evidence="1" type="ORF">HID58_073423</name>
</gene>